<reference evidence="12 13" key="1">
    <citation type="submission" date="2016-10" db="EMBL/GenBank/DDBJ databases">
        <authorList>
            <person name="de Groot N.N."/>
        </authorList>
    </citation>
    <scope>NUCLEOTIDE SEQUENCE [LARGE SCALE GENOMIC DNA]</scope>
    <source>
        <strain evidence="12 13">DSM 18979</strain>
    </source>
</reference>
<dbReference type="CDD" id="cd07325">
    <property type="entry name" value="M48_Ste24p_like"/>
    <property type="match status" value="1"/>
</dbReference>
<evidence type="ECO:0000256" key="4">
    <source>
        <dbReference type="ARBA" id="ARBA00022723"/>
    </source>
</evidence>
<keyword evidence="13" id="KW-1185">Reference proteome</keyword>
<comment type="cofactor">
    <cofactor evidence="10">
        <name>Zn(2+)</name>
        <dbReference type="ChEBI" id="CHEBI:29105"/>
    </cofactor>
    <text evidence="10">Binds 1 zinc ion per subunit.</text>
</comment>
<evidence type="ECO:0000256" key="2">
    <source>
        <dbReference type="ARBA" id="ARBA00022670"/>
    </source>
</evidence>
<dbReference type="STRING" id="426128.SAMN05660297_00732"/>
<dbReference type="GO" id="GO:0046872">
    <property type="term" value="F:metal ion binding"/>
    <property type="evidence" value="ECO:0007669"/>
    <property type="project" value="UniProtKB-KW"/>
</dbReference>
<evidence type="ECO:0000256" key="5">
    <source>
        <dbReference type="ARBA" id="ARBA00022801"/>
    </source>
</evidence>
<dbReference type="Proteomes" id="UP000199568">
    <property type="component" value="Unassembled WGS sequence"/>
</dbReference>
<keyword evidence="8 10" id="KW-0482">Metalloprotease</keyword>
<dbReference type="GO" id="GO:0006508">
    <property type="term" value="P:proteolysis"/>
    <property type="evidence" value="ECO:0007669"/>
    <property type="project" value="UniProtKB-KW"/>
</dbReference>
<evidence type="ECO:0000313" key="13">
    <source>
        <dbReference type="Proteomes" id="UP000199568"/>
    </source>
</evidence>
<dbReference type="EMBL" id="FOHU01000002">
    <property type="protein sequence ID" value="SES85377.1"/>
    <property type="molecule type" value="Genomic_DNA"/>
</dbReference>
<feature type="domain" description="Peptidase M48" evidence="11">
    <location>
        <begin position="85"/>
        <end position="259"/>
    </location>
</feature>
<keyword evidence="2 10" id="KW-0645">Protease</keyword>
<dbReference type="InterPro" id="IPR050083">
    <property type="entry name" value="HtpX_protease"/>
</dbReference>
<dbReference type="PANTHER" id="PTHR43221:SF3">
    <property type="entry name" value="SLL1280 PROTEIN"/>
    <property type="match status" value="1"/>
</dbReference>
<organism evidence="12 13">
    <name type="scientific">Natronincola peptidivorans</name>
    <dbReference type="NCBI Taxonomy" id="426128"/>
    <lineage>
        <taxon>Bacteria</taxon>
        <taxon>Bacillati</taxon>
        <taxon>Bacillota</taxon>
        <taxon>Clostridia</taxon>
        <taxon>Peptostreptococcales</taxon>
        <taxon>Natronincolaceae</taxon>
        <taxon>Natronincola</taxon>
    </lineage>
</organism>
<sequence>MNRRILQRLNSQEYEHSFDRKALENLKKTKGFDTFVKAFYKYWMEKVYKMQFTGSNIRVTEESFPEVNKALHNACEILEMNYIPKLYIQYDYSVNAFVAGIEDPIIVLNTGCLDLLTEEELMFLIGHELGHIKSNHVLYHQMGYFIPYLGSMVGYATLGIGKLIITGIELALLNWQRMSEFTADRAGLLTCQNIDAATTASMKIAGLPLKYYNQINIEAFKRQAKEFEAYDYDKLDKLVKLISTLNRTHPWTIMRAAEFYQWQDNGSYDKILKRHWIKDTIIICEKCNQKMKIPTGRGVLKAKCPQCQHTFHVDT</sequence>
<keyword evidence="5 10" id="KW-0378">Hydrolase</keyword>
<dbReference type="AlphaFoldDB" id="A0A1H9ZUE4"/>
<dbReference type="PANTHER" id="PTHR43221">
    <property type="entry name" value="PROTEASE HTPX"/>
    <property type="match status" value="1"/>
</dbReference>
<evidence type="ECO:0000256" key="9">
    <source>
        <dbReference type="ARBA" id="ARBA00023136"/>
    </source>
</evidence>
<evidence type="ECO:0000313" key="12">
    <source>
        <dbReference type="EMBL" id="SES85377.1"/>
    </source>
</evidence>
<dbReference type="Gene3D" id="3.30.2010.10">
    <property type="entry name" value="Metalloproteases ('zincins'), catalytic domain"/>
    <property type="match status" value="1"/>
</dbReference>
<accession>A0A1H9ZUE4</accession>
<keyword evidence="1" id="KW-1003">Cell membrane</keyword>
<evidence type="ECO:0000256" key="10">
    <source>
        <dbReference type="RuleBase" id="RU003983"/>
    </source>
</evidence>
<evidence type="ECO:0000256" key="6">
    <source>
        <dbReference type="ARBA" id="ARBA00022833"/>
    </source>
</evidence>
<dbReference type="Pfam" id="PF01435">
    <property type="entry name" value="Peptidase_M48"/>
    <property type="match status" value="1"/>
</dbReference>
<keyword evidence="9" id="KW-0472">Membrane</keyword>
<evidence type="ECO:0000256" key="7">
    <source>
        <dbReference type="ARBA" id="ARBA00022989"/>
    </source>
</evidence>
<keyword evidence="3" id="KW-0812">Transmembrane</keyword>
<comment type="similarity">
    <text evidence="10">Belongs to the peptidase M48 family.</text>
</comment>
<protein>
    <submittedName>
        <fullName evidence="12">Zn-dependent protease with chaperone function</fullName>
    </submittedName>
</protein>
<dbReference type="GO" id="GO:0004222">
    <property type="term" value="F:metalloendopeptidase activity"/>
    <property type="evidence" value="ECO:0007669"/>
    <property type="project" value="InterPro"/>
</dbReference>
<gene>
    <name evidence="12" type="ORF">SAMN05660297_00732</name>
</gene>
<evidence type="ECO:0000259" key="11">
    <source>
        <dbReference type="Pfam" id="PF01435"/>
    </source>
</evidence>
<evidence type="ECO:0000256" key="3">
    <source>
        <dbReference type="ARBA" id="ARBA00022692"/>
    </source>
</evidence>
<evidence type="ECO:0000256" key="8">
    <source>
        <dbReference type="ARBA" id="ARBA00023049"/>
    </source>
</evidence>
<keyword evidence="6 10" id="KW-0862">Zinc</keyword>
<dbReference type="InterPro" id="IPR001915">
    <property type="entry name" value="Peptidase_M48"/>
</dbReference>
<evidence type="ECO:0000256" key="1">
    <source>
        <dbReference type="ARBA" id="ARBA00022475"/>
    </source>
</evidence>
<keyword evidence="4" id="KW-0479">Metal-binding</keyword>
<dbReference type="RefSeq" id="WP_090439477.1">
    <property type="nucleotide sequence ID" value="NZ_FOHU01000002.1"/>
</dbReference>
<dbReference type="OrthoDB" id="3174166at2"/>
<name>A0A1H9ZUE4_9FIRM</name>
<keyword evidence="7" id="KW-1133">Transmembrane helix</keyword>
<proteinExistence type="inferred from homology"/>